<dbReference type="Pfam" id="PF09278">
    <property type="entry name" value="MerR-DNA-bind"/>
    <property type="match status" value="1"/>
</dbReference>
<dbReference type="RefSeq" id="WP_075006477.1">
    <property type="nucleotide sequence ID" value="NZ_FOAP01000005.1"/>
</dbReference>
<evidence type="ECO:0000256" key="3">
    <source>
        <dbReference type="ARBA" id="ARBA00023159"/>
    </source>
</evidence>
<evidence type="ECO:0000256" key="4">
    <source>
        <dbReference type="ARBA" id="ARBA00023163"/>
    </source>
</evidence>
<dbReference type="GO" id="GO:0003700">
    <property type="term" value="F:DNA-binding transcription factor activity"/>
    <property type="evidence" value="ECO:0007669"/>
    <property type="project" value="InterPro"/>
</dbReference>
<dbReference type="PRINTS" id="PR00040">
    <property type="entry name" value="HTHMERR"/>
</dbReference>
<evidence type="ECO:0000256" key="1">
    <source>
        <dbReference type="ARBA" id="ARBA00023015"/>
    </source>
</evidence>
<dbReference type="GO" id="GO:0003677">
    <property type="term" value="F:DNA binding"/>
    <property type="evidence" value="ECO:0007669"/>
    <property type="project" value="UniProtKB-KW"/>
</dbReference>
<dbReference type="Gene3D" id="1.10.1660.10">
    <property type="match status" value="1"/>
</dbReference>
<dbReference type="InterPro" id="IPR009061">
    <property type="entry name" value="DNA-bd_dom_put_sf"/>
</dbReference>
<keyword evidence="3" id="KW-0010">Activator</keyword>
<dbReference type="InterPro" id="IPR047057">
    <property type="entry name" value="MerR_fam"/>
</dbReference>
<reference evidence="7" key="1">
    <citation type="submission" date="2016-10" db="EMBL/GenBank/DDBJ databases">
        <authorList>
            <person name="Varghese N."/>
            <person name="Submissions S."/>
        </authorList>
    </citation>
    <scope>NUCLEOTIDE SEQUENCE [LARGE SCALE GENOMIC DNA]</scope>
    <source>
        <strain evidence="7">DSM 17044</strain>
    </source>
</reference>
<sequence length="254" mass="29153">MALTVSQVARLARISIRTLHHYDELGLLKPSGRSEAGYRLYEAEDLRRLQQVLFYKELGFPLEEILRVLNDPDFDVRAALHTQRRLLLEKAGHLQALVRAVDAALDTLERGTPMSQEEQAKMFGDFEPSKYEEEVRERWGHTEAYRESAKRTSRYTREDWERLKAEGDTLLRQLASQLEAGTPPTDEGPMELAEQHRQYISRWFYPCSHALHRGLGELYVNDARFTASLDGVRPGLARYAHEAFQANAGRALGQ</sequence>
<feature type="domain" description="HTH merR-type" evidence="5">
    <location>
        <begin position="2"/>
        <end position="71"/>
    </location>
</feature>
<evidence type="ECO:0000259" key="5">
    <source>
        <dbReference type="PROSITE" id="PS50937"/>
    </source>
</evidence>
<evidence type="ECO:0000313" key="6">
    <source>
        <dbReference type="EMBL" id="SEL29579.1"/>
    </source>
</evidence>
<dbReference type="OrthoDB" id="9792348at2"/>
<gene>
    <name evidence="6" type="ORF">SAMN05444354_105142</name>
</gene>
<dbReference type="Proteomes" id="UP000182719">
    <property type="component" value="Unassembled WGS sequence"/>
</dbReference>
<dbReference type="CDD" id="cd01106">
    <property type="entry name" value="HTH_TipAL-Mta"/>
    <property type="match status" value="1"/>
</dbReference>
<keyword evidence="7" id="KW-1185">Reference proteome</keyword>
<dbReference type="InterPro" id="IPR015358">
    <property type="entry name" value="Tscrpt_reg_MerR_DNA-bd"/>
</dbReference>
<dbReference type="Gene3D" id="1.10.490.50">
    <property type="entry name" value="Antibiotic binding domain of TipA-like multidrug resistance regulators"/>
    <property type="match status" value="1"/>
</dbReference>
<protein>
    <submittedName>
        <fullName evidence="6">Transcriptional regulator</fullName>
    </submittedName>
</protein>
<dbReference type="PROSITE" id="PS50937">
    <property type="entry name" value="HTH_MERR_2"/>
    <property type="match status" value="1"/>
</dbReference>
<evidence type="ECO:0000256" key="2">
    <source>
        <dbReference type="ARBA" id="ARBA00023125"/>
    </source>
</evidence>
<dbReference type="EMBL" id="FOAP01000005">
    <property type="protein sequence ID" value="SEL29579.1"/>
    <property type="molecule type" value="Genomic_DNA"/>
</dbReference>
<name>A0A1H7P1V1_STIAU</name>
<dbReference type="Pfam" id="PF00376">
    <property type="entry name" value="MerR"/>
    <property type="match status" value="1"/>
</dbReference>
<organism evidence="6 7">
    <name type="scientific">Stigmatella aurantiaca</name>
    <dbReference type="NCBI Taxonomy" id="41"/>
    <lineage>
        <taxon>Bacteria</taxon>
        <taxon>Pseudomonadati</taxon>
        <taxon>Myxococcota</taxon>
        <taxon>Myxococcia</taxon>
        <taxon>Myxococcales</taxon>
        <taxon>Cystobacterineae</taxon>
        <taxon>Archangiaceae</taxon>
        <taxon>Stigmatella</taxon>
    </lineage>
</organism>
<dbReference type="InterPro" id="IPR036244">
    <property type="entry name" value="TipA-like_antibiotic-bd"/>
</dbReference>
<keyword evidence="1" id="KW-0805">Transcription regulation</keyword>
<dbReference type="InterPro" id="IPR012925">
    <property type="entry name" value="TipAS_dom"/>
</dbReference>
<dbReference type="InterPro" id="IPR000551">
    <property type="entry name" value="MerR-type_HTH_dom"/>
</dbReference>
<dbReference type="SUPFAM" id="SSF46955">
    <property type="entry name" value="Putative DNA-binding domain"/>
    <property type="match status" value="1"/>
</dbReference>
<keyword evidence="2" id="KW-0238">DNA-binding</keyword>
<dbReference type="SUPFAM" id="SSF89082">
    <property type="entry name" value="Antibiotic binding domain of TipA-like multidrug resistance regulators"/>
    <property type="match status" value="1"/>
</dbReference>
<evidence type="ECO:0000313" key="7">
    <source>
        <dbReference type="Proteomes" id="UP000182719"/>
    </source>
</evidence>
<accession>A0A1H7P1V1</accession>
<dbReference type="PROSITE" id="PS00552">
    <property type="entry name" value="HTH_MERR_1"/>
    <property type="match status" value="1"/>
</dbReference>
<dbReference type="PANTHER" id="PTHR30204:SF90">
    <property type="entry name" value="HTH-TYPE TRANSCRIPTIONAL ACTIVATOR MTA"/>
    <property type="match status" value="1"/>
</dbReference>
<dbReference type="AlphaFoldDB" id="A0A1H7P1V1"/>
<dbReference type="SMART" id="SM00422">
    <property type="entry name" value="HTH_MERR"/>
    <property type="match status" value="1"/>
</dbReference>
<dbReference type="PANTHER" id="PTHR30204">
    <property type="entry name" value="REDOX-CYCLING DRUG-SENSING TRANSCRIPTIONAL ACTIVATOR SOXR"/>
    <property type="match status" value="1"/>
</dbReference>
<keyword evidence="4" id="KW-0804">Transcription</keyword>
<proteinExistence type="predicted"/>
<dbReference type="Pfam" id="PF07739">
    <property type="entry name" value="TipAS"/>
    <property type="match status" value="1"/>
</dbReference>